<dbReference type="SUPFAM" id="SSF52047">
    <property type="entry name" value="RNI-like"/>
    <property type="match status" value="1"/>
</dbReference>
<dbReference type="EMBL" id="BTGU01018749">
    <property type="protein sequence ID" value="GMN70678.1"/>
    <property type="molecule type" value="Genomic_DNA"/>
</dbReference>
<proteinExistence type="predicted"/>
<evidence type="ECO:0000256" key="1">
    <source>
        <dbReference type="ARBA" id="ARBA00022821"/>
    </source>
</evidence>
<dbReference type="GO" id="GO:0006952">
    <property type="term" value="P:defense response"/>
    <property type="evidence" value="ECO:0007669"/>
    <property type="project" value="UniProtKB-KW"/>
</dbReference>
<evidence type="ECO:0000313" key="2">
    <source>
        <dbReference type="EMBL" id="GMN70678.1"/>
    </source>
</evidence>
<gene>
    <name evidence="2" type="ORF">TIFTF001_055834</name>
</gene>
<dbReference type="InterPro" id="IPR032675">
    <property type="entry name" value="LRR_dom_sf"/>
</dbReference>
<organism evidence="2 3">
    <name type="scientific">Ficus carica</name>
    <name type="common">Common fig</name>
    <dbReference type="NCBI Taxonomy" id="3494"/>
    <lineage>
        <taxon>Eukaryota</taxon>
        <taxon>Viridiplantae</taxon>
        <taxon>Streptophyta</taxon>
        <taxon>Embryophyta</taxon>
        <taxon>Tracheophyta</taxon>
        <taxon>Spermatophyta</taxon>
        <taxon>Magnoliopsida</taxon>
        <taxon>eudicotyledons</taxon>
        <taxon>Gunneridae</taxon>
        <taxon>Pentapetalae</taxon>
        <taxon>rosids</taxon>
        <taxon>fabids</taxon>
        <taxon>Rosales</taxon>
        <taxon>Moraceae</taxon>
        <taxon>Ficeae</taxon>
        <taxon>Ficus</taxon>
    </lineage>
</organism>
<name>A0AA88EBD7_FICCA</name>
<keyword evidence="3" id="KW-1185">Reference proteome</keyword>
<comment type="caution">
    <text evidence="2">The sequence shown here is derived from an EMBL/GenBank/DDBJ whole genome shotgun (WGS) entry which is preliminary data.</text>
</comment>
<dbReference type="Proteomes" id="UP001187192">
    <property type="component" value="Unassembled WGS sequence"/>
</dbReference>
<sequence length="119" mass="13294">MQLSLQTLWIDELPQTTALPQWLEGAAHTLQFLIINDCPELAALPEWLPNLISLQALVIVGCPKLSSLPEGMQQLTSLKHLVIRDCKTLEERCKREVGEDWPMIAHVPNLEIGSSSVDD</sequence>
<dbReference type="PANTHER" id="PTHR36766:SF61">
    <property type="entry name" value="NB-ARC DOMAIN DISEASE RESISTANCE PROTEIN"/>
    <property type="match status" value="1"/>
</dbReference>
<dbReference type="Gene3D" id="3.80.10.10">
    <property type="entry name" value="Ribonuclease Inhibitor"/>
    <property type="match status" value="1"/>
</dbReference>
<dbReference type="PANTHER" id="PTHR36766">
    <property type="entry name" value="PLANT BROAD-SPECTRUM MILDEW RESISTANCE PROTEIN RPW8"/>
    <property type="match status" value="1"/>
</dbReference>
<dbReference type="AlphaFoldDB" id="A0AA88EBD7"/>
<keyword evidence="1" id="KW-0611">Plant defense</keyword>
<evidence type="ECO:0000313" key="3">
    <source>
        <dbReference type="Proteomes" id="UP001187192"/>
    </source>
</evidence>
<protein>
    <submittedName>
        <fullName evidence="2">Uncharacterized protein</fullName>
    </submittedName>
</protein>
<reference evidence="2" key="1">
    <citation type="submission" date="2023-07" db="EMBL/GenBank/DDBJ databases">
        <title>draft genome sequence of fig (Ficus carica).</title>
        <authorList>
            <person name="Takahashi T."/>
            <person name="Nishimura K."/>
        </authorList>
    </citation>
    <scope>NUCLEOTIDE SEQUENCE</scope>
</reference>
<accession>A0AA88EBD7</accession>